<dbReference type="PANTHER" id="PTHR45722">
    <property type="entry name" value="60S RIBOSOMAL PROTEIN L35"/>
    <property type="match status" value="1"/>
</dbReference>
<dbReference type="SUPFAM" id="SSF46561">
    <property type="entry name" value="Ribosomal protein L29 (L29p)"/>
    <property type="match status" value="1"/>
</dbReference>
<reference evidence="8" key="1">
    <citation type="submission" date="2022-11" db="UniProtKB">
        <authorList>
            <consortium name="WormBaseParasite"/>
        </authorList>
    </citation>
    <scope>IDENTIFICATION</scope>
</reference>
<dbReference type="InterPro" id="IPR036049">
    <property type="entry name" value="Ribosomal_uL29_sf"/>
</dbReference>
<accession>A0A915NUD7</accession>
<comment type="similarity">
    <text evidence="1">Belongs to the universal ribosomal protein uL29 family.</text>
</comment>
<dbReference type="GO" id="GO:0003735">
    <property type="term" value="F:structural constituent of ribosome"/>
    <property type="evidence" value="ECO:0007669"/>
    <property type="project" value="InterPro"/>
</dbReference>
<organism evidence="7 8">
    <name type="scientific">Meloidogyne floridensis</name>
    <dbReference type="NCBI Taxonomy" id="298350"/>
    <lineage>
        <taxon>Eukaryota</taxon>
        <taxon>Metazoa</taxon>
        <taxon>Ecdysozoa</taxon>
        <taxon>Nematoda</taxon>
        <taxon>Chromadorea</taxon>
        <taxon>Rhabditida</taxon>
        <taxon>Tylenchina</taxon>
        <taxon>Tylenchomorpha</taxon>
        <taxon>Tylenchoidea</taxon>
        <taxon>Meloidogynidae</taxon>
        <taxon>Meloidogyninae</taxon>
        <taxon>Meloidogyne</taxon>
    </lineage>
</organism>
<evidence type="ECO:0000256" key="2">
    <source>
        <dbReference type="ARBA" id="ARBA00022980"/>
    </source>
</evidence>
<dbReference type="InterPro" id="IPR018254">
    <property type="entry name" value="Ribosomal_uL29_CS"/>
</dbReference>
<dbReference type="GO" id="GO:0000463">
    <property type="term" value="P:maturation of LSU-rRNA from tricistronic rRNA transcript (SSU-rRNA, 5.8S rRNA, LSU-rRNA)"/>
    <property type="evidence" value="ECO:0007669"/>
    <property type="project" value="InterPro"/>
</dbReference>
<evidence type="ECO:0000256" key="3">
    <source>
        <dbReference type="ARBA" id="ARBA00023274"/>
    </source>
</evidence>
<dbReference type="InterPro" id="IPR045059">
    <property type="entry name" value="Ribosomal_uL29_euk"/>
</dbReference>
<proteinExistence type="inferred from homology"/>
<feature type="coiled-coil region" evidence="6">
    <location>
        <begin position="6"/>
        <end position="33"/>
    </location>
</feature>
<keyword evidence="3" id="KW-0687">Ribonucleoprotein</keyword>
<dbReference type="PROSITE" id="PS00579">
    <property type="entry name" value="RIBOSOMAL_L29"/>
    <property type="match status" value="1"/>
</dbReference>
<keyword evidence="6" id="KW-0175">Coiled coil</keyword>
<dbReference type="PANTHER" id="PTHR45722:SF2">
    <property type="entry name" value="LARGE RIBOSOMAL SUBUNIT PROTEIN UL29-RELATED"/>
    <property type="match status" value="1"/>
</dbReference>
<dbReference type="Pfam" id="PF00831">
    <property type="entry name" value="Ribosomal_L29"/>
    <property type="match status" value="1"/>
</dbReference>
<dbReference type="GO" id="GO:0006412">
    <property type="term" value="P:translation"/>
    <property type="evidence" value="ECO:0007669"/>
    <property type="project" value="InterPro"/>
</dbReference>
<dbReference type="Gene3D" id="1.10.287.310">
    <property type="match status" value="1"/>
</dbReference>
<dbReference type="WBParaSite" id="scf7180000421710.g7650">
    <property type="protein sequence ID" value="scf7180000421710.g7650"/>
    <property type="gene ID" value="scf7180000421710.g7650"/>
</dbReference>
<name>A0A915NUD7_9BILA</name>
<dbReference type="InterPro" id="IPR001854">
    <property type="entry name" value="Ribosomal_uL29"/>
</dbReference>
<dbReference type="GO" id="GO:0022625">
    <property type="term" value="C:cytosolic large ribosomal subunit"/>
    <property type="evidence" value="ECO:0007669"/>
    <property type="project" value="InterPro"/>
</dbReference>
<keyword evidence="7" id="KW-1185">Reference proteome</keyword>
<sequence length="93" mass="10676">MGRIKTRDLRGKKEELLKLLEEQKTELASLQVAKVTNGAVSKLSSIRVVRKNIARILTIINQAQKLNLRKFYKTILALLLIVKDSRDSRHRPV</sequence>
<evidence type="ECO:0000256" key="5">
    <source>
        <dbReference type="ARBA" id="ARBA00035334"/>
    </source>
</evidence>
<evidence type="ECO:0000313" key="7">
    <source>
        <dbReference type="Proteomes" id="UP000887560"/>
    </source>
</evidence>
<dbReference type="GO" id="GO:0003729">
    <property type="term" value="F:mRNA binding"/>
    <property type="evidence" value="ECO:0007669"/>
    <property type="project" value="TreeGrafter"/>
</dbReference>
<protein>
    <recommendedName>
        <fullName evidence="4">Large ribosomal subunit protein uL29</fullName>
    </recommendedName>
    <alternativeName>
        <fullName evidence="5">60S ribosomal protein L35</fullName>
    </alternativeName>
</protein>
<evidence type="ECO:0000256" key="4">
    <source>
        <dbReference type="ARBA" id="ARBA00035204"/>
    </source>
</evidence>
<dbReference type="HAMAP" id="MF_00374">
    <property type="entry name" value="Ribosomal_uL29"/>
    <property type="match status" value="1"/>
</dbReference>
<dbReference type="Proteomes" id="UP000887560">
    <property type="component" value="Unplaced"/>
</dbReference>
<evidence type="ECO:0000256" key="1">
    <source>
        <dbReference type="ARBA" id="ARBA00009254"/>
    </source>
</evidence>
<dbReference type="AlphaFoldDB" id="A0A915NUD7"/>
<evidence type="ECO:0000256" key="6">
    <source>
        <dbReference type="SAM" id="Coils"/>
    </source>
</evidence>
<dbReference type="NCBIfam" id="TIGR00012">
    <property type="entry name" value="L29"/>
    <property type="match status" value="1"/>
</dbReference>
<keyword evidence="2" id="KW-0689">Ribosomal protein</keyword>
<evidence type="ECO:0000313" key="8">
    <source>
        <dbReference type="WBParaSite" id="scf7180000421710.g7650"/>
    </source>
</evidence>
<dbReference type="FunFam" id="1.10.287.310:FF:000002">
    <property type="entry name" value="60S ribosomal protein L35"/>
    <property type="match status" value="1"/>
</dbReference>